<accession>A0A3Q0IX09</accession>
<dbReference type="Gene3D" id="2.30.180.10">
    <property type="entry name" value="FAS1 domain"/>
    <property type="match status" value="3"/>
</dbReference>
<feature type="domain" description="FAS1" evidence="1">
    <location>
        <begin position="1"/>
        <end position="140"/>
    </location>
</feature>
<dbReference type="GO" id="GO:0005615">
    <property type="term" value="C:extracellular space"/>
    <property type="evidence" value="ECO:0007669"/>
    <property type="project" value="TreeGrafter"/>
</dbReference>
<dbReference type="PANTHER" id="PTHR10900">
    <property type="entry name" value="PERIOSTIN-RELATED"/>
    <property type="match status" value="1"/>
</dbReference>
<dbReference type="GO" id="GO:0030198">
    <property type="term" value="P:extracellular matrix organization"/>
    <property type="evidence" value="ECO:0007669"/>
    <property type="project" value="TreeGrafter"/>
</dbReference>
<dbReference type="GO" id="GO:0007155">
    <property type="term" value="P:cell adhesion"/>
    <property type="evidence" value="ECO:0007669"/>
    <property type="project" value="TreeGrafter"/>
</dbReference>
<dbReference type="GeneID" id="103511117"/>
<dbReference type="SUPFAM" id="SSF82153">
    <property type="entry name" value="FAS1 domain"/>
    <property type="match status" value="3"/>
</dbReference>
<dbReference type="GO" id="GO:0050839">
    <property type="term" value="F:cell adhesion molecule binding"/>
    <property type="evidence" value="ECO:0007669"/>
    <property type="project" value="TreeGrafter"/>
</dbReference>
<name>A0A3Q0IX09_DIACI</name>
<dbReference type="PANTHER" id="PTHR10900:SF80">
    <property type="entry name" value="FASCICLIN-1"/>
    <property type="match status" value="1"/>
</dbReference>
<dbReference type="SMART" id="SM00554">
    <property type="entry name" value="FAS1"/>
    <property type="match status" value="2"/>
</dbReference>
<evidence type="ECO:0000313" key="3">
    <source>
        <dbReference type="RefSeq" id="XP_026680776.1"/>
    </source>
</evidence>
<dbReference type="KEGG" id="dci:103511117"/>
<keyword evidence="2" id="KW-1185">Reference proteome</keyword>
<dbReference type="AlphaFoldDB" id="A0A3Q0IX09"/>
<gene>
    <name evidence="3" type="primary">LOC103511117</name>
</gene>
<dbReference type="CTD" id="42025"/>
<dbReference type="PaxDb" id="121845-A0A3Q0IX09"/>
<reference evidence="3" key="1">
    <citation type="submission" date="2025-08" db="UniProtKB">
        <authorList>
            <consortium name="RefSeq"/>
        </authorList>
    </citation>
    <scope>IDENTIFICATION</scope>
</reference>
<dbReference type="GO" id="GO:0031012">
    <property type="term" value="C:extracellular matrix"/>
    <property type="evidence" value="ECO:0007669"/>
    <property type="project" value="TreeGrafter"/>
</dbReference>
<dbReference type="InterPro" id="IPR050904">
    <property type="entry name" value="Adhesion/Biosynth-related"/>
</dbReference>
<organism evidence="2 3">
    <name type="scientific">Diaphorina citri</name>
    <name type="common">Asian citrus psyllid</name>
    <dbReference type="NCBI Taxonomy" id="121845"/>
    <lineage>
        <taxon>Eukaryota</taxon>
        <taxon>Metazoa</taxon>
        <taxon>Ecdysozoa</taxon>
        <taxon>Arthropoda</taxon>
        <taxon>Hexapoda</taxon>
        <taxon>Insecta</taxon>
        <taxon>Pterygota</taxon>
        <taxon>Neoptera</taxon>
        <taxon>Paraneoptera</taxon>
        <taxon>Hemiptera</taxon>
        <taxon>Sternorrhyncha</taxon>
        <taxon>Psylloidea</taxon>
        <taxon>Psyllidae</taxon>
        <taxon>Diaphorininae</taxon>
        <taxon>Diaphorina</taxon>
    </lineage>
</organism>
<protein>
    <submittedName>
        <fullName evidence="3">Fasciclin-1</fullName>
    </submittedName>
</protein>
<proteinExistence type="predicted"/>
<evidence type="ECO:0000313" key="2">
    <source>
        <dbReference type="Proteomes" id="UP000079169"/>
    </source>
</evidence>
<sequence length="596" mass="67889">MVMGPNWRSSGDALFQFYSYFEANPEANFSLLYRQLTLFAPTNAAFQNYKNVNKSDTSSISELINYHLSNQAYTLAQLGSKVSTELTANPPLWVTRRPSPNGQGEDIYVNNAKVNIQKSNFQYTNPNKKKQVLHIIEDVLEPLKSKGDLYNPDAYELLTNYNAFDIHNHTLSSSFITDRALFYQNRGLLSSFYERILDLAPEFLSQIADSETITLFAPNNAAMQSPSLAALFTNKTAFRQVLDLHLIKGKKITSEEVLNKGLTEIPSQLPRKNLYLNVVQREDNTTFSLGSKVSTELTANPPLWVTRRPSPNGQGEDIYVNNAKVNIQKSNFQYTNPNKKKQVTNQAYTLAQLGSKVSTELTANPPLWVTRRPSPNGQGEDIYVNNAKDPINRAGAIDTKIIDGHIIPNHVLFTRPTPFDVKYETLAFGDNVKVFIEFKKESQDKDSRSKSAHKLGEMLHFNDQLDNSRYRYTYFVPRDSAWKKIEIQSPSVYKKVFMQEFAPNVKQILERHLVISDKAYTMADLKQLANVSFTLPSVRDKLEIKVTESEADKTFEKYELPEETHWYDLGGYFRKRTEIKPGTGEDFSHPFPLPVP</sequence>
<dbReference type="STRING" id="121845.A0A3Q0IX09"/>
<evidence type="ECO:0000259" key="1">
    <source>
        <dbReference type="PROSITE" id="PS50213"/>
    </source>
</evidence>
<dbReference type="PROSITE" id="PS50213">
    <property type="entry name" value="FAS1"/>
    <property type="match status" value="1"/>
</dbReference>
<dbReference type="Proteomes" id="UP000079169">
    <property type="component" value="Unplaced"/>
</dbReference>
<dbReference type="RefSeq" id="XP_026680776.1">
    <property type="nucleotide sequence ID" value="XM_026824975.1"/>
</dbReference>
<dbReference type="InterPro" id="IPR036378">
    <property type="entry name" value="FAS1_dom_sf"/>
</dbReference>
<dbReference type="InterPro" id="IPR000782">
    <property type="entry name" value="FAS1_domain"/>
</dbReference>
<dbReference type="Pfam" id="PF02469">
    <property type="entry name" value="Fasciclin"/>
    <property type="match status" value="3"/>
</dbReference>